<dbReference type="WBParaSite" id="ACRNAN_scaffold539.g12998.t1">
    <property type="protein sequence ID" value="ACRNAN_scaffold539.g12998.t1"/>
    <property type="gene ID" value="ACRNAN_scaffold539.g12998"/>
</dbReference>
<reference evidence="2" key="1">
    <citation type="submission" date="2022-11" db="UniProtKB">
        <authorList>
            <consortium name="WormBaseParasite"/>
        </authorList>
    </citation>
    <scope>IDENTIFICATION</scope>
</reference>
<name>A0A914E4S4_9BILA</name>
<keyword evidence="1" id="KW-1185">Reference proteome</keyword>
<dbReference type="AlphaFoldDB" id="A0A914E4S4"/>
<protein>
    <submittedName>
        <fullName evidence="2">Uncharacterized protein</fullName>
    </submittedName>
</protein>
<dbReference type="Proteomes" id="UP000887540">
    <property type="component" value="Unplaced"/>
</dbReference>
<sequence length="106" mass="11902">MNGLGLLLFQNDHWVQRYAVNCTLHPMTGSPNAPIGVMYFSFGIICEILDSDSEFQILNPESGFRILSSGTGSRIPEPEVEAGDRKIQIENQNLIRNEKSLPSWHN</sequence>
<organism evidence="1 2">
    <name type="scientific">Acrobeloides nanus</name>
    <dbReference type="NCBI Taxonomy" id="290746"/>
    <lineage>
        <taxon>Eukaryota</taxon>
        <taxon>Metazoa</taxon>
        <taxon>Ecdysozoa</taxon>
        <taxon>Nematoda</taxon>
        <taxon>Chromadorea</taxon>
        <taxon>Rhabditida</taxon>
        <taxon>Tylenchina</taxon>
        <taxon>Cephalobomorpha</taxon>
        <taxon>Cephaloboidea</taxon>
        <taxon>Cephalobidae</taxon>
        <taxon>Acrobeloides</taxon>
    </lineage>
</organism>
<evidence type="ECO:0000313" key="1">
    <source>
        <dbReference type="Proteomes" id="UP000887540"/>
    </source>
</evidence>
<accession>A0A914E4S4</accession>
<proteinExistence type="predicted"/>
<evidence type="ECO:0000313" key="2">
    <source>
        <dbReference type="WBParaSite" id="ACRNAN_scaffold539.g12998.t1"/>
    </source>
</evidence>